<protein>
    <submittedName>
        <fullName evidence="1">Unnamed protein product</fullName>
    </submittedName>
</protein>
<name>A0ACB5U6D6_AMBMO</name>
<dbReference type="EMBL" id="BSXS01012426">
    <property type="protein sequence ID" value="GMF02329.1"/>
    <property type="molecule type" value="Genomic_DNA"/>
</dbReference>
<gene>
    <name evidence="1" type="ORF">Amon02_001142500</name>
</gene>
<organism evidence="1 2">
    <name type="scientific">Ambrosiozyma monospora</name>
    <name type="common">Yeast</name>
    <name type="synonym">Endomycopsis monosporus</name>
    <dbReference type="NCBI Taxonomy" id="43982"/>
    <lineage>
        <taxon>Eukaryota</taxon>
        <taxon>Fungi</taxon>
        <taxon>Dikarya</taxon>
        <taxon>Ascomycota</taxon>
        <taxon>Saccharomycotina</taxon>
        <taxon>Pichiomycetes</taxon>
        <taxon>Pichiales</taxon>
        <taxon>Pichiaceae</taxon>
        <taxon>Ambrosiozyma</taxon>
    </lineage>
</organism>
<comment type="caution">
    <text evidence="1">The sequence shown here is derived from an EMBL/GenBank/DDBJ whole genome shotgun (WGS) entry which is preliminary data.</text>
</comment>
<keyword evidence="2" id="KW-1185">Reference proteome</keyword>
<reference evidence="1" key="1">
    <citation type="submission" date="2023-04" db="EMBL/GenBank/DDBJ databases">
        <title>Ambrosiozyma monospora NBRC 10751.</title>
        <authorList>
            <person name="Ichikawa N."/>
            <person name="Sato H."/>
            <person name="Tonouchi N."/>
        </authorList>
    </citation>
    <scope>NUCLEOTIDE SEQUENCE</scope>
    <source>
        <strain evidence="1">NBRC 10751</strain>
    </source>
</reference>
<dbReference type="Proteomes" id="UP001165064">
    <property type="component" value="Unassembled WGS sequence"/>
</dbReference>
<proteinExistence type="predicted"/>
<evidence type="ECO:0000313" key="1">
    <source>
        <dbReference type="EMBL" id="GMF02329.1"/>
    </source>
</evidence>
<sequence>MTDAIKTQSGGYKKTVENLKLWFCSGGEIFKKKLIISWSACQPEDYEKDKVITDWASQFISLHKEGVSEFKVNIRANMINFDSLRCFQSFFEMGVVNTFPLRITLDDVGVDCLARLNNSTGVRNLMIMFASTSNTNTGTSCPSFLLSNCHVKSLLLTDSIFGDIDLRKMTSLKQLSYFACKINCKVVNNLPDTLTELYLSTE</sequence>
<evidence type="ECO:0000313" key="2">
    <source>
        <dbReference type="Proteomes" id="UP001165064"/>
    </source>
</evidence>
<accession>A0ACB5U6D6</accession>